<keyword evidence="3" id="KW-1185">Reference proteome</keyword>
<proteinExistence type="predicted"/>
<feature type="transmembrane region" description="Helical" evidence="1">
    <location>
        <begin position="52"/>
        <end position="75"/>
    </location>
</feature>
<feature type="transmembrane region" description="Helical" evidence="1">
    <location>
        <begin position="87"/>
        <end position="106"/>
    </location>
</feature>
<evidence type="ECO:0000313" key="2">
    <source>
        <dbReference type="EMBL" id="BAX79907.1"/>
    </source>
</evidence>
<evidence type="ECO:0000313" key="3">
    <source>
        <dbReference type="Proteomes" id="UP000218267"/>
    </source>
</evidence>
<dbReference type="KEGG" id="mbas:ALGA_1531"/>
<dbReference type="Proteomes" id="UP000218267">
    <property type="component" value="Chromosome"/>
</dbReference>
<dbReference type="RefSeq" id="WP_096428788.1">
    <property type="nucleotide sequence ID" value="NZ_AP018042.1"/>
</dbReference>
<keyword evidence="1" id="KW-1133">Transmembrane helix</keyword>
<feature type="transmembrane region" description="Helical" evidence="1">
    <location>
        <begin position="137"/>
        <end position="158"/>
    </location>
</feature>
<sequence>MKQLSITQKKWLKSIHLLAAGIWITTGLIMFLLHFMHNEVQTGDQLHLLNKIIHFIDMKILVPSAVVSLLTGWIYSQFTKWGYFQHGWITFKWIITLLIIILGSIYSGPWIAEMVKISGELGMAALSNTEYQWYDKWQTVMGICMNGTLIFTIFLSVFKPWKSNKKIS</sequence>
<keyword evidence="1" id="KW-0472">Membrane</keyword>
<name>A0A1Y1CHS5_9BACT</name>
<organism evidence="2 3">
    <name type="scientific">Labilibaculum antarcticum</name>
    <dbReference type="NCBI Taxonomy" id="1717717"/>
    <lineage>
        <taxon>Bacteria</taxon>
        <taxon>Pseudomonadati</taxon>
        <taxon>Bacteroidota</taxon>
        <taxon>Bacteroidia</taxon>
        <taxon>Marinilabiliales</taxon>
        <taxon>Marinifilaceae</taxon>
        <taxon>Labilibaculum</taxon>
    </lineage>
</organism>
<dbReference type="OrthoDB" id="156858at2"/>
<protein>
    <recommendedName>
        <fullName evidence="4">DUF2269 domain-containing protein</fullName>
    </recommendedName>
</protein>
<accession>A0A1Y1CHS5</accession>
<evidence type="ECO:0000256" key="1">
    <source>
        <dbReference type="SAM" id="Phobius"/>
    </source>
</evidence>
<feature type="transmembrane region" description="Helical" evidence="1">
    <location>
        <begin position="12"/>
        <end position="32"/>
    </location>
</feature>
<dbReference type="AlphaFoldDB" id="A0A1Y1CHS5"/>
<reference evidence="2 3" key="1">
    <citation type="journal article" date="2018" name="Mar. Genomics">
        <title>Complete genome sequence of Marinifilaceae bacterium strain SPP2, isolated from the Antarctic marine sediment.</title>
        <authorList>
            <person name="Watanabe M."/>
            <person name="Kojima H."/>
            <person name="Fukui M."/>
        </authorList>
    </citation>
    <scope>NUCLEOTIDE SEQUENCE [LARGE SCALE GENOMIC DNA]</scope>
    <source>
        <strain evidence="2 3">SPP2</strain>
    </source>
</reference>
<dbReference type="EMBL" id="AP018042">
    <property type="protein sequence ID" value="BAX79907.1"/>
    <property type="molecule type" value="Genomic_DNA"/>
</dbReference>
<reference evidence="3" key="2">
    <citation type="journal article" date="2020" name="Antonie Van Leeuwenhoek">
        <title>Labilibaculum antarcticum sp. nov., a novel facultative anaerobic, psychrotorelant bacterium isolated from marine sediment of Antarctica.</title>
        <authorList>
            <person name="Watanabe M."/>
            <person name="Kojima H."/>
            <person name="Fukui M."/>
        </authorList>
    </citation>
    <scope>NUCLEOTIDE SEQUENCE [LARGE SCALE GENOMIC DNA]</scope>
    <source>
        <strain evidence="3">SPP2</strain>
    </source>
</reference>
<keyword evidence="1" id="KW-0812">Transmembrane</keyword>
<gene>
    <name evidence="2" type="ORF">ALGA_1531</name>
</gene>
<evidence type="ECO:0008006" key="4">
    <source>
        <dbReference type="Google" id="ProtNLM"/>
    </source>
</evidence>